<proteinExistence type="inferred from homology"/>
<feature type="transmembrane region" description="Helical" evidence="5">
    <location>
        <begin position="75"/>
        <end position="97"/>
    </location>
</feature>
<dbReference type="NCBIfam" id="TIGR03500">
    <property type="entry name" value="FliO_TIGR"/>
    <property type="match status" value="1"/>
</dbReference>
<dbReference type="GO" id="GO:0044781">
    <property type="term" value="P:bacterial-type flagellum organization"/>
    <property type="evidence" value="ECO:0007669"/>
    <property type="project" value="UniProtKB-UniRule"/>
</dbReference>
<keyword evidence="4 5" id="KW-0472">Membrane</keyword>
<evidence type="ECO:0000313" key="9">
    <source>
        <dbReference type="Proteomes" id="UP000252254"/>
    </source>
</evidence>
<dbReference type="OrthoDB" id="2376965at2"/>
<gene>
    <name evidence="8" type="ORF">DES48_101532</name>
</gene>
<evidence type="ECO:0000256" key="1">
    <source>
        <dbReference type="ARBA" id="ARBA00022475"/>
    </source>
</evidence>
<dbReference type="GO" id="GO:0009425">
    <property type="term" value="C:bacterial-type flagellum basal body"/>
    <property type="evidence" value="ECO:0007669"/>
    <property type="project" value="UniProtKB-SubCell"/>
</dbReference>
<evidence type="ECO:0000256" key="4">
    <source>
        <dbReference type="ARBA" id="ARBA00023136"/>
    </source>
</evidence>
<sequence>MGRIIKVLIPALLFGLLFMPIYSSAAPNGTVDELFDDPNATEQDKTNNDTSESNQEEQPSPAEKPGIKNGSSTNIIGVMIRVIVALAIVVGLIYLLIKFLNKKNKISQSSAALKNLGGLPLGTNKSVQIIRIGERLFVVGVGENIELLTEIEDEDTKERLLNQKASDNTVVNPQLSKLLGDTFGKLTKKNKNDKESSSGSFSNLFESELKSLKDKRNKITNSYKRKEEDKHE</sequence>
<evidence type="ECO:0000256" key="2">
    <source>
        <dbReference type="ARBA" id="ARBA00022692"/>
    </source>
</evidence>
<feature type="region of interest" description="Disordered" evidence="6">
    <location>
        <begin position="32"/>
        <end position="68"/>
    </location>
</feature>
<keyword evidence="7" id="KW-0732">Signal</keyword>
<keyword evidence="8" id="KW-0282">Flagellum</keyword>
<dbReference type="AlphaFoldDB" id="A0A366EHG3"/>
<dbReference type="EMBL" id="QNRI01000001">
    <property type="protein sequence ID" value="RBP01788.1"/>
    <property type="molecule type" value="Genomic_DNA"/>
</dbReference>
<name>A0A366EHG3_9BACI</name>
<keyword evidence="8" id="KW-0969">Cilium</keyword>
<evidence type="ECO:0000256" key="6">
    <source>
        <dbReference type="SAM" id="MobiDB-lite"/>
    </source>
</evidence>
<dbReference type="Pfam" id="PF04347">
    <property type="entry name" value="FliO"/>
    <property type="match status" value="1"/>
</dbReference>
<dbReference type="Proteomes" id="UP000252254">
    <property type="component" value="Unassembled WGS sequence"/>
</dbReference>
<protein>
    <recommendedName>
        <fullName evidence="5">Flagellar protein</fullName>
    </recommendedName>
</protein>
<keyword evidence="2 5" id="KW-0812">Transmembrane</keyword>
<keyword evidence="5" id="KW-0975">Bacterial flagellum</keyword>
<keyword evidence="9" id="KW-1185">Reference proteome</keyword>
<dbReference type="STRING" id="200904.GCA_900168775_01579"/>
<comment type="caution">
    <text evidence="8">The sequence shown here is derived from an EMBL/GenBank/DDBJ whole genome shotgun (WGS) entry which is preliminary data.</text>
</comment>
<evidence type="ECO:0000313" key="8">
    <source>
        <dbReference type="EMBL" id="RBP01788.1"/>
    </source>
</evidence>
<comment type="subcellular location">
    <subcellularLocation>
        <location evidence="5">Cell membrane</location>
    </subcellularLocation>
    <subcellularLocation>
        <location evidence="5">Bacterial flagellum basal body</location>
    </subcellularLocation>
</comment>
<evidence type="ECO:0000256" key="5">
    <source>
        <dbReference type="RuleBase" id="RU362064"/>
    </source>
</evidence>
<comment type="similarity">
    <text evidence="5">Belongs to the FliO/MopB family.</text>
</comment>
<keyword evidence="3 5" id="KW-1133">Transmembrane helix</keyword>
<dbReference type="RefSeq" id="WP_079709458.1">
    <property type="nucleotide sequence ID" value="NZ_BAABQN010000001.1"/>
</dbReference>
<accession>A0A366EHG3</accession>
<feature type="compositionally biased region" description="Polar residues" evidence="6">
    <location>
        <begin position="48"/>
        <end position="58"/>
    </location>
</feature>
<dbReference type="InterPro" id="IPR022781">
    <property type="entry name" value="Flagellar_biosynth_FliO"/>
</dbReference>
<evidence type="ECO:0000256" key="7">
    <source>
        <dbReference type="SAM" id="SignalP"/>
    </source>
</evidence>
<reference evidence="8 9" key="1">
    <citation type="submission" date="2018-06" db="EMBL/GenBank/DDBJ databases">
        <title>Genomic Encyclopedia of Type Strains, Phase IV (KMG-IV): sequencing the most valuable type-strain genomes for metagenomic binning, comparative biology and taxonomic classification.</title>
        <authorList>
            <person name="Goeker M."/>
        </authorList>
    </citation>
    <scope>NUCLEOTIDE SEQUENCE [LARGE SCALE GENOMIC DNA]</scope>
    <source>
        <strain evidence="8 9">DSM 15140</strain>
    </source>
</reference>
<feature type="signal peptide" evidence="7">
    <location>
        <begin position="1"/>
        <end position="25"/>
    </location>
</feature>
<organism evidence="8 9">
    <name type="scientific">Paraliobacillus ryukyuensis</name>
    <dbReference type="NCBI Taxonomy" id="200904"/>
    <lineage>
        <taxon>Bacteria</taxon>
        <taxon>Bacillati</taxon>
        <taxon>Bacillota</taxon>
        <taxon>Bacilli</taxon>
        <taxon>Bacillales</taxon>
        <taxon>Bacillaceae</taxon>
        <taxon>Paraliobacillus</taxon>
    </lineage>
</organism>
<dbReference type="GO" id="GO:0005886">
    <property type="term" value="C:plasma membrane"/>
    <property type="evidence" value="ECO:0007669"/>
    <property type="project" value="UniProtKB-SubCell"/>
</dbReference>
<keyword evidence="1 5" id="KW-1003">Cell membrane</keyword>
<feature type="chain" id="PRO_5017083308" description="Flagellar protein" evidence="7">
    <location>
        <begin position="26"/>
        <end position="232"/>
    </location>
</feature>
<keyword evidence="8" id="KW-0966">Cell projection</keyword>
<evidence type="ECO:0000256" key="3">
    <source>
        <dbReference type="ARBA" id="ARBA00022989"/>
    </source>
</evidence>